<accession>A0A3B0R9M0</accession>
<dbReference type="InterPro" id="IPR036694">
    <property type="entry name" value="Dodecin-like_sf"/>
</dbReference>
<proteinExistence type="predicted"/>
<evidence type="ECO:0008006" key="2">
    <source>
        <dbReference type="Google" id="ProtNLM"/>
    </source>
</evidence>
<name>A0A3B0R9M0_9ZZZZ</name>
<dbReference type="NCBIfam" id="NF043052">
    <property type="entry name" value="DodecBact"/>
    <property type="match status" value="1"/>
</dbReference>
<dbReference type="InterPro" id="IPR025543">
    <property type="entry name" value="Dodecin-like"/>
</dbReference>
<dbReference type="Gene3D" id="3.30.1660.10">
    <property type="entry name" value="Flavin-binding protein dodecin"/>
    <property type="match status" value="1"/>
</dbReference>
<organism evidence="1">
    <name type="scientific">hydrothermal vent metagenome</name>
    <dbReference type="NCBI Taxonomy" id="652676"/>
    <lineage>
        <taxon>unclassified sequences</taxon>
        <taxon>metagenomes</taxon>
        <taxon>ecological metagenomes</taxon>
    </lineage>
</organism>
<dbReference type="PANTHER" id="PTHR39324">
    <property type="entry name" value="CALCIUM DODECIN"/>
    <property type="match status" value="1"/>
</dbReference>
<reference evidence="1" key="1">
    <citation type="submission" date="2018-06" db="EMBL/GenBank/DDBJ databases">
        <authorList>
            <person name="Zhirakovskaya E."/>
        </authorList>
    </citation>
    <scope>NUCLEOTIDE SEQUENCE</scope>
</reference>
<dbReference type="EMBL" id="UOEA01000069">
    <property type="protein sequence ID" value="VAV84608.1"/>
    <property type="molecule type" value="Genomic_DNA"/>
</dbReference>
<evidence type="ECO:0000313" key="1">
    <source>
        <dbReference type="EMBL" id="VAV84608.1"/>
    </source>
</evidence>
<dbReference type="Pfam" id="PF07311">
    <property type="entry name" value="Dodecin"/>
    <property type="match status" value="1"/>
</dbReference>
<gene>
    <name evidence="1" type="ORF">MNBD_DELTA01-1818</name>
</gene>
<dbReference type="InterPro" id="IPR009923">
    <property type="entry name" value="Dodecin"/>
</dbReference>
<dbReference type="SUPFAM" id="SSF89807">
    <property type="entry name" value="Dodecin-like"/>
    <property type="match status" value="1"/>
</dbReference>
<dbReference type="InterPro" id="IPR050049">
    <property type="entry name" value="Dodecin_bact"/>
</dbReference>
<dbReference type="PANTHER" id="PTHR39324:SF1">
    <property type="entry name" value="CALCIUM DODECIN"/>
    <property type="match status" value="1"/>
</dbReference>
<protein>
    <recommendedName>
        <fullName evidence="2">Dodecin (COG3360) Flavin-binding</fullName>
    </recommendedName>
</protein>
<sequence>MDRTYKKIELIGISEESYEQAIRNAIEKASQSLHGLAWFEVVEQRGHITDGKVVEFQVVLKAALKLD</sequence>
<dbReference type="AlphaFoldDB" id="A0A3B0R9M0"/>